<dbReference type="PANTHER" id="PTHR15350:SF5">
    <property type="entry name" value="COP9 SIGNALOSOME COMPLEX SUBUNIT 7"/>
    <property type="match status" value="1"/>
</dbReference>
<evidence type="ECO:0000313" key="5">
    <source>
        <dbReference type="Proteomes" id="UP000245699"/>
    </source>
</evidence>
<evidence type="ECO:0000259" key="3">
    <source>
        <dbReference type="PROSITE" id="PS50250"/>
    </source>
</evidence>
<feature type="domain" description="PCI" evidence="3">
    <location>
        <begin position="1"/>
        <end position="149"/>
    </location>
</feature>
<accession>A0A2T9Z5I3</accession>
<dbReference type="InterPro" id="IPR036390">
    <property type="entry name" value="WH_DNA-bd_sf"/>
</dbReference>
<comment type="caution">
    <text evidence="4">The sequence shown here is derived from an EMBL/GenBank/DDBJ whole genome shotgun (WGS) entry which is preliminary data.</text>
</comment>
<name>A0A2T9Z5I3_9FUNG</name>
<dbReference type="STRING" id="61424.A0A2T9Z5I3"/>
<dbReference type="PANTHER" id="PTHR15350">
    <property type="entry name" value="COP9 SIGNALOSOME COMPLEX SUBUNIT 7/DENDRITIC CELL PROTEIN GA17"/>
    <property type="match status" value="1"/>
</dbReference>
<dbReference type="SMART" id="SM00088">
    <property type="entry name" value="PINT"/>
    <property type="match status" value="1"/>
</dbReference>
<dbReference type="EMBL" id="MBFT01000016">
    <property type="protein sequence ID" value="PVU99850.1"/>
    <property type="molecule type" value="Genomic_DNA"/>
</dbReference>
<dbReference type="AlphaFoldDB" id="A0A2T9Z5I3"/>
<comment type="similarity">
    <text evidence="1">Belongs to the CSN7/EIF3M family. CSN7 subfamily.</text>
</comment>
<dbReference type="Proteomes" id="UP000245699">
    <property type="component" value="Unassembled WGS sequence"/>
</dbReference>
<protein>
    <recommendedName>
        <fullName evidence="3">PCI domain-containing protein</fullName>
    </recommendedName>
</protein>
<dbReference type="InterPro" id="IPR045237">
    <property type="entry name" value="COPS7/eIF3m"/>
</dbReference>
<evidence type="ECO:0000256" key="2">
    <source>
        <dbReference type="ARBA" id="ARBA00022790"/>
    </source>
</evidence>
<dbReference type="GO" id="GO:0008180">
    <property type="term" value="C:COP9 signalosome"/>
    <property type="evidence" value="ECO:0007669"/>
    <property type="project" value="UniProtKB-KW"/>
</dbReference>
<gene>
    <name evidence="4" type="ORF">BB559_000360</name>
</gene>
<keyword evidence="2" id="KW-0736">Signalosome</keyword>
<reference evidence="4 5" key="1">
    <citation type="journal article" date="2018" name="MBio">
        <title>Comparative Genomics Reveals the Core Gene Toolbox for the Fungus-Insect Symbiosis.</title>
        <authorList>
            <person name="Wang Y."/>
            <person name="Stata M."/>
            <person name="Wang W."/>
            <person name="Stajich J.E."/>
            <person name="White M.M."/>
            <person name="Moncalvo J.M."/>
        </authorList>
    </citation>
    <scope>NUCLEOTIDE SEQUENCE [LARGE SCALE GENOMIC DNA]</scope>
    <source>
        <strain evidence="4 5">AUS-77-4</strain>
    </source>
</reference>
<keyword evidence="5" id="KW-1185">Reference proteome</keyword>
<evidence type="ECO:0000313" key="4">
    <source>
        <dbReference type="EMBL" id="PVU99850.1"/>
    </source>
</evidence>
<dbReference type="SUPFAM" id="SSF46785">
    <property type="entry name" value="Winged helix' DNA-binding domain"/>
    <property type="match status" value="1"/>
</dbReference>
<proteinExistence type="inferred from homology"/>
<dbReference type="PROSITE" id="PS50250">
    <property type="entry name" value="PCI"/>
    <property type="match status" value="1"/>
</dbReference>
<dbReference type="Pfam" id="PF01399">
    <property type="entry name" value="PCI"/>
    <property type="match status" value="1"/>
</dbReference>
<dbReference type="InterPro" id="IPR000717">
    <property type="entry name" value="PCI_dom"/>
</dbReference>
<evidence type="ECO:0000256" key="1">
    <source>
        <dbReference type="ARBA" id="ARBA00008482"/>
    </source>
</evidence>
<dbReference type="OrthoDB" id="10265275at2759"/>
<sequence>MEIYKYIEKIRNSEATLISGVIMDAFSDENVHFYKPLLEFEFLKNPTNEETEQLRNLIEIFAFDDIKVYRDNSNKLPKINEKQYEKLLVLTLIKQAMTNKHLKVDELAKHLEIGVDELYEIFIKAVYSGLVKGKIDHLKQIILIEFVCPRDTRTTEYPYIESVLKTWIESCKHADNEFNRLINMENKEIEQARVLEKYALEKNKQQELLRKYQIESETRPGLQKTHFSSNYIERSKYSSKEYMRESSRLSRN</sequence>
<organism evidence="4 5">
    <name type="scientific">Furculomyces boomerangus</name>
    <dbReference type="NCBI Taxonomy" id="61424"/>
    <lineage>
        <taxon>Eukaryota</taxon>
        <taxon>Fungi</taxon>
        <taxon>Fungi incertae sedis</taxon>
        <taxon>Zoopagomycota</taxon>
        <taxon>Kickxellomycotina</taxon>
        <taxon>Harpellomycetes</taxon>
        <taxon>Harpellales</taxon>
        <taxon>Harpellaceae</taxon>
        <taxon>Furculomyces</taxon>
    </lineage>
</organism>